<name>A0A8H5BD13_9AGAR</name>
<sequence>MNGAVRPGIVNGSQQQNILGINQNFMQPPSIPSMSLLNQQGPPGQPRYPGMPQQVQQQQMQQQRQLPMGRPQQPPHLPFNPANIMNQAQNPVRRVPSQPHMNLGLPGQIPMRQGQSLQQAQQQHQQQQQQQRLQLQQELARQQQQGLVRTQSNSQVMNSLGGPLGPHQQMTPFQAAQAQQHMNPQISASPRQPPGLGMTGMPTGPLPLNRARMNPDDSFAFPGSQFSAGMGVGAGMPRQGMNNPAANGMYPFGSSGSMSNPASSPPPGMQISDLAQGGSPGSITGTPNRNSVGGFMSSSPQQFDVMSNGSNDPMFNPMPPPTGIPPRPPSHGGNSMSQQQQQMAQQAQAQQQHQQQQQQAQQQHHQQQQQAQQHHQQQLQHQMQLAQGRMQGPPLSMSMAIDPMNSIMNSAPLNGMGMGQMQPQRPQSQPQNVMSMNMNMGMGMPGPGRPPSQAGNSNANNAISGMAGNGPSGNGGGNIPRPASARGSPSQNQMQMASNSNNNSNNGANSNTNAGAIPNNNNTNNSNTNNNNNTNPSNPSNPASSLSPPGPSTSTVPTSTPSNHASTNNTNSASGSSSVIATNTPLTATGRLPNAPPGATMPSMPPNSAPGSGGVNFPYSHPLAPTHPLGSTGGPMGMNGINSSMMPIAPRPPSSARGGGAGGNSGPQANNLGGNGNSQGPGPGQGQAHGPGLGQGPGDQQRQSSQPPHGPGQPPQAGGPNGGPRAGGPPGMMLPNGAPMPGLSTTSNGGNMAQQPGNPGSYPHPHPHSHPLPAVPAGAVLSAPNPGIGHGQGLMRLLQFSGLLSQLDGRKLDYKWWQDVVQEYFHPASVLKFTLWRDSQRVEAKPFEIGVPILPRFFLVTTQSGVKSMSLTLDGARERFFGAGHSVIECVTAQWTYRYTNGYCVVLRGPLTVHVIITDAPRDPNAPPNPRGQPTQVLKFNDFQFDANAQEKFIAVDNIGGIRHNTPMYQREIHPWLPAEGHSPSLGPITAERQAELDHAEAQRWEEALVKVEEAEIPGEPVNAFGIPQATMRCLELAESVMSMAELITFSEEIHARSEDNPLSAMDTLSKYAAQLRDTGQVTLPPKDTKPYYLPFQHIHEIYESSVGQSLDPGASGFVVYPDGRKVLVKNPWEGYQLTHGGSISQNSPDKHGNNSEPPPPQTPSVAASPAISSGGTTNNTPALASATLKRKNPGSGESTSPVVGNQESSGASGSSKPRVPRKRNRTQPS</sequence>
<feature type="region of interest" description="Disordered" evidence="1">
    <location>
        <begin position="417"/>
        <end position="778"/>
    </location>
</feature>
<comment type="caution">
    <text evidence="2">The sequence shown here is derived from an EMBL/GenBank/DDBJ whole genome shotgun (WGS) entry which is preliminary data.</text>
</comment>
<dbReference type="EMBL" id="JAACJJ010000028">
    <property type="protein sequence ID" value="KAF5320964.1"/>
    <property type="molecule type" value="Genomic_DNA"/>
</dbReference>
<feature type="compositionally biased region" description="Gly residues" evidence="1">
    <location>
        <begin position="719"/>
        <end position="730"/>
    </location>
</feature>
<feature type="compositionally biased region" description="Gly residues" evidence="1">
    <location>
        <begin position="467"/>
        <end position="478"/>
    </location>
</feature>
<feature type="compositionally biased region" description="Low complexity" evidence="1">
    <location>
        <begin position="253"/>
        <end position="262"/>
    </location>
</feature>
<feature type="compositionally biased region" description="Polar residues" evidence="1">
    <location>
        <begin position="1171"/>
        <end position="1183"/>
    </location>
</feature>
<feature type="compositionally biased region" description="Low complexity" evidence="1">
    <location>
        <begin position="698"/>
        <end position="707"/>
    </location>
</feature>
<proteinExistence type="predicted"/>
<feature type="region of interest" description="Disordered" evidence="1">
    <location>
        <begin position="1138"/>
        <end position="1230"/>
    </location>
</feature>
<accession>A0A8H5BD13</accession>
<feature type="compositionally biased region" description="Gly residues" evidence="1">
    <location>
        <begin position="673"/>
        <end position="697"/>
    </location>
</feature>
<feature type="compositionally biased region" description="Polar residues" evidence="1">
    <location>
        <begin position="281"/>
        <end position="311"/>
    </location>
</feature>
<feature type="compositionally biased region" description="Low complexity" evidence="1">
    <location>
        <begin position="338"/>
        <end position="387"/>
    </location>
</feature>
<feature type="compositionally biased region" description="Polar residues" evidence="1">
    <location>
        <begin position="24"/>
        <end position="38"/>
    </location>
</feature>
<feature type="compositionally biased region" description="Polar residues" evidence="1">
    <location>
        <begin position="487"/>
        <end position="496"/>
    </location>
</feature>
<gene>
    <name evidence="2" type="ORF">D9619_001156</name>
</gene>
<feature type="compositionally biased region" description="Polar residues" evidence="1">
    <location>
        <begin position="743"/>
        <end position="755"/>
    </location>
</feature>
<dbReference type="OrthoDB" id="774557at2759"/>
<dbReference type="InterPro" id="IPR029005">
    <property type="entry name" value="LIM-bd/SEUSS"/>
</dbReference>
<feature type="compositionally biased region" description="Low complexity" evidence="1">
    <location>
        <begin position="497"/>
        <end position="583"/>
    </location>
</feature>
<feature type="compositionally biased region" description="Low complexity" evidence="1">
    <location>
        <begin position="39"/>
        <end position="71"/>
    </location>
</feature>
<evidence type="ECO:0000313" key="3">
    <source>
        <dbReference type="Proteomes" id="UP000567179"/>
    </source>
</evidence>
<organism evidence="2 3">
    <name type="scientific">Psilocybe cf. subviscida</name>
    <dbReference type="NCBI Taxonomy" id="2480587"/>
    <lineage>
        <taxon>Eukaryota</taxon>
        <taxon>Fungi</taxon>
        <taxon>Dikarya</taxon>
        <taxon>Basidiomycota</taxon>
        <taxon>Agaricomycotina</taxon>
        <taxon>Agaricomycetes</taxon>
        <taxon>Agaricomycetidae</taxon>
        <taxon>Agaricales</taxon>
        <taxon>Agaricineae</taxon>
        <taxon>Strophariaceae</taxon>
        <taxon>Psilocybe</taxon>
    </lineage>
</organism>
<dbReference type="PANTHER" id="PTHR10378">
    <property type="entry name" value="LIM DOMAIN-BINDING PROTEIN"/>
    <property type="match status" value="1"/>
</dbReference>
<feature type="region of interest" description="Disordered" evidence="1">
    <location>
        <begin position="245"/>
        <end position="395"/>
    </location>
</feature>
<keyword evidence="3" id="KW-1185">Reference proteome</keyword>
<evidence type="ECO:0000313" key="2">
    <source>
        <dbReference type="EMBL" id="KAF5320964.1"/>
    </source>
</evidence>
<reference evidence="2 3" key="1">
    <citation type="journal article" date="2020" name="ISME J.">
        <title>Uncovering the hidden diversity of litter-decomposition mechanisms in mushroom-forming fungi.</title>
        <authorList>
            <person name="Floudas D."/>
            <person name="Bentzer J."/>
            <person name="Ahren D."/>
            <person name="Johansson T."/>
            <person name="Persson P."/>
            <person name="Tunlid A."/>
        </authorList>
    </citation>
    <scope>NUCLEOTIDE SEQUENCE [LARGE SCALE GENOMIC DNA]</scope>
    <source>
        <strain evidence="2 3">CBS 101986</strain>
    </source>
</reference>
<feature type="region of interest" description="Disordered" evidence="1">
    <location>
        <begin position="24"/>
        <end position="129"/>
    </location>
</feature>
<feature type="compositionally biased region" description="Polar residues" evidence="1">
    <location>
        <begin position="168"/>
        <end position="187"/>
    </location>
</feature>
<evidence type="ECO:0000256" key="1">
    <source>
        <dbReference type="SAM" id="MobiDB-lite"/>
    </source>
</evidence>
<dbReference type="Pfam" id="PF01803">
    <property type="entry name" value="LIM_bind"/>
    <property type="match status" value="1"/>
</dbReference>
<dbReference type="Proteomes" id="UP000567179">
    <property type="component" value="Unassembled WGS sequence"/>
</dbReference>
<feature type="compositionally biased region" description="Pro residues" evidence="1">
    <location>
        <begin position="316"/>
        <end position="329"/>
    </location>
</feature>
<feature type="region of interest" description="Disordered" evidence="1">
    <location>
        <begin position="144"/>
        <end position="187"/>
    </location>
</feature>
<feature type="compositionally biased region" description="Low complexity" evidence="1">
    <location>
        <begin position="451"/>
        <end position="466"/>
    </location>
</feature>
<dbReference type="AlphaFoldDB" id="A0A8H5BD13"/>
<feature type="compositionally biased region" description="Polar residues" evidence="1">
    <location>
        <begin position="148"/>
        <end position="158"/>
    </location>
</feature>
<feature type="compositionally biased region" description="Low complexity" evidence="1">
    <location>
        <begin position="419"/>
        <end position="442"/>
    </location>
</feature>
<feature type="compositionally biased region" description="Polar residues" evidence="1">
    <location>
        <begin position="1196"/>
        <end position="1216"/>
    </location>
</feature>
<protein>
    <submittedName>
        <fullName evidence="2">Uncharacterized protein</fullName>
    </submittedName>
</protein>
<feature type="compositionally biased region" description="Basic residues" evidence="1">
    <location>
        <begin position="1219"/>
        <end position="1230"/>
    </location>
</feature>
<feature type="compositionally biased region" description="Low complexity" evidence="1">
    <location>
        <begin position="113"/>
        <end position="129"/>
    </location>
</feature>